<dbReference type="Gene3D" id="1.10.10.10">
    <property type="entry name" value="Winged helix-like DNA-binding domain superfamily/Winged helix DNA-binding domain"/>
    <property type="match status" value="1"/>
</dbReference>
<organism evidence="2 3">
    <name type="scientific">Flavilitoribacter nigricans (strain ATCC 23147 / DSM 23189 / NBRC 102662 / NCIMB 1420 / SS-2)</name>
    <name type="common">Lewinella nigricans</name>
    <dbReference type="NCBI Taxonomy" id="1122177"/>
    <lineage>
        <taxon>Bacteria</taxon>
        <taxon>Pseudomonadati</taxon>
        <taxon>Bacteroidota</taxon>
        <taxon>Saprospiria</taxon>
        <taxon>Saprospirales</taxon>
        <taxon>Lewinellaceae</taxon>
        <taxon>Flavilitoribacter</taxon>
    </lineage>
</organism>
<dbReference type="InterPro" id="IPR013324">
    <property type="entry name" value="RNA_pol_sigma_r3/r4-like"/>
</dbReference>
<gene>
    <name evidence="2" type="ORF">CRP01_27120</name>
</gene>
<accession>A0A2D0N5C6</accession>
<dbReference type="InterPro" id="IPR036388">
    <property type="entry name" value="WH-like_DNA-bd_sf"/>
</dbReference>
<dbReference type="Proteomes" id="UP000223913">
    <property type="component" value="Unassembled WGS sequence"/>
</dbReference>
<evidence type="ECO:0000313" key="3">
    <source>
        <dbReference type="Proteomes" id="UP000223913"/>
    </source>
</evidence>
<dbReference type="AlphaFoldDB" id="A0A2D0N5C6"/>
<dbReference type="RefSeq" id="WP_099153196.1">
    <property type="nucleotide sequence ID" value="NZ_PDUD01000032.1"/>
</dbReference>
<dbReference type="GO" id="GO:0003677">
    <property type="term" value="F:DNA binding"/>
    <property type="evidence" value="ECO:0007669"/>
    <property type="project" value="InterPro"/>
</dbReference>
<sequence>MKPITNSLSERAQLRFQILEKIFKQLGDEQSRIMLMHYRGYSPRDIAKALNISEPIVKNKLNATKQEARKLIQKYYQ</sequence>
<dbReference type="EMBL" id="PDUD01000032">
    <property type="protein sequence ID" value="PHN03359.1"/>
    <property type="molecule type" value="Genomic_DNA"/>
</dbReference>
<dbReference type="GO" id="GO:0016987">
    <property type="term" value="F:sigma factor activity"/>
    <property type="evidence" value="ECO:0007669"/>
    <property type="project" value="InterPro"/>
</dbReference>
<proteinExistence type="predicted"/>
<keyword evidence="3" id="KW-1185">Reference proteome</keyword>
<dbReference type="InterPro" id="IPR013249">
    <property type="entry name" value="RNA_pol_sigma70_r4_t2"/>
</dbReference>
<feature type="domain" description="RNA polymerase sigma factor 70 region 4 type 2" evidence="1">
    <location>
        <begin position="17"/>
        <end position="62"/>
    </location>
</feature>
<evidence type="ECO:0000259" key="1">
    <source>
        <dbReference type="Pfam" id="PF08281"/>
    </source>
</evidence>
<evidence type="ECO:0000313" key="2">
    <source>
        <dbReference type="EMBL" id="PHN03359.1"/>
    </source>
</evidence>
<dbReference type="Pfam" id="PF08281">
    <property type="entry name" value="Sigma70_r4_2"/>
    <property type="match status" value="1"/>
</dbReference>
<name>A0A2D0N5C6_FLAN2</name>
<dbReference type="OrthoDB" id="9785675at2"/>
<reference evidence="2 3" key="1">
    <citation type="submission" date="2017-10" db="EMBL/GenBank/DDBJ databases">
        <title>The draft genome sequence of Lewinella nigricans NBRC 102662.</title>
        <authorList>
            <person name="Wang K."/>
        </authorList>
    </citation>
    <scope>NUCLEOTIDE SEQUENCE [LARGE SCALE GENOMIC DNA]</scope>
    <source>
        <strain evidence="2 3">NBRC 102662</strain>
    </source>
</reference>
<dbReference type="SUPFAM" id="SSF88659">
    <property type="entry name" value="Sigma3 and sigma4 domains of RNA polymerase sigma factors"/>
    <property type="match status" value="1"/>
</dbReference>
<protein>
    <recommendedName>
        <fullName evidence="1">RNA polymerase sigma factor 70 region 4 type 2 domain-containing protein</fullName>
    </recommendedName>
</protein>
<comment type="caution">
    <text evidence="2">The sequence shown here is derived from an EMBL/GenBank/DDBJ whole genome shotgun (WGS) entry which is preliminary data.</text>
</comment>
<dbReference type="GO" id="GO:0006352">
    <property type="term" value="P:DNA-templated transcription initiation"/>
    <property type="evidence" value="ECO:0007669"/>
    <property type="project" value="InterPro"/>
</dbReference>